<dbReference type="PANTHER" id="PTHR33371:SF15">
    <property type="entry name" value="LIPOPROTEIN LPRN"/>
    <property type="match status" value="1"/>
</dbReference>
<feature type="chain" id="PRO_5047323666" evidence="2">
    <location>
        <begin position="28"/>
        <end position="420"/>
    </location>
</feature>
<feature type="signal peptide" evidence="2">
    <location>
        <begin position="1"/>
        <end position="27"/>
    </location>
</feature>
<evidence type="ECO:0000256" key="2">
    <source>
        <dbReference type="SAM" id="SignalP"/>
    </source>
</evidence>
<feature type="compositionally biased region" description="Low complexity" evidence="1">
    <location>
        <begin position="375"/>
        <end position="388"/>
    </location>
</feature>
<keyword evidence="2" id="KW-0732">Signal</keyword>
<dbReference type="InterPro" id="IPR003399">
    <property type="entry name" value="Mce/MlaD"/>
</dbReference>
<evidence type="ECO:0000313" key="6">
    <source>
        <dbReference type="Proteomes" id="UP001501417"/>
    </source>
</evidence>
<sequence length="420" mass="44483">MIDGIRLRMRKAIVHSFCIALTATGCAFQGVTSLPLPGAVGRGPHGKLYHVEVSNVGTLEPNSPVLINDVVVGSVGKIRARNWHAEVEVYVKPDVAVPANAVAAVGQTSLLGSLHLELDPAPGQPPRGQLGAGATIPLSKSSTYPSTEQTLSSLSALVNGGGLGQIGDIIHNSNIALSGRESQVRDLLSRLDTFVGVLDQQRDNIVASIQALNRMSATFAGQRDVLTRALRRIPPALNVLIKERPRITTALEKLGSFSDTTTKLVNDTQADLVKNLQNLEPTLRALADIGPNLGAAITEALTFPFTQDFIDRAVKGDYMNLWVILDFTIPRLKRTLLLGTRWGQTQAKLVPAPGDPAYLNFTYDSPGVPLPPAAASPAAAAHPDSAPLPAAPAPWAQPPPGSHQPIPGKDQFPPMDEPGP</sequence>
<dbReference type="EMBL" id="BAABGF010000044">
    <property type="protein sequence ID" value="GAA4293541.1"/>
    <property type="molecule type" value="Genomic_DNA"/>
</dbReference>
<dbReference type="InterPro" id="IPR052336">
    <property type="entry name" value="MlaD_Phospholipid_Transporter"/>
</dbReference>
<dbReference type="NCBIfam" id="TIGR00996">
    <property type="entry name" value="Mtu_fam_mce"/>
    <property type="match status" value="1"/>
</dbReference>
<keyword evidence="6" id="KW-1185">Reference proteome</keyword>
<feature type="domain" description="Mce/MlaD" evidence="3">
    <location>
        <begin position="46"/>
        <end position="120"/>
    </location>
</feature>
<accession>A0ABP8F2S1</accession>
<dbReference type="Pfam" id="PF02470">
    <property type="entry name" value="MlaD"/>
    <property type="match status" value="1"/>
</dbReference>
<dbReference type="Proteomes" id="UP001501417">
    <property type="component" value="Unassembled WGS sequence"/>
</dbReference>
<evidence type="ECO:0000256" key="1">
    <source>
        <dbReference type="SAM" id="MobiDB-lite"/>
    </source>
</evidence>
<gene>
    <name evidence="5" type="ORF">GCM10023161_42020</name>
</gene>
<dbReference type="PROSITE" id="PS51257">
    <property type="entry name" value="PROKAR_LIPOPROTEIN"/>
    <property type="match status" value="1"/>
</dbReference>
<dbReference type="InterPro" id="IPR005693">
    <property type="entry name" value="Mce"/>
</dbReference>
<dbReference type="RefSeq" id="WP_372513827.1">
    <property type="nucleotide sequence ID" value="NZ_BAABGF010000044.1"/>
</dbReference>
<protein>
    <submittedName>
        <fullName evidence="5">MCE family protein</fullName>
    </submittedName>
</protein>
<comment type="caution">
    <text evidence="5">The sequence shown here is derived from an EMBL/GenBank/DDBJ whole genome shotgun (WGS) entry which is preliminary data.</text>
</comment>
<organism evidence="5 6">
    <name type="scientific">Mycobacterium paraffinicum</name>
    <dbReference type="NCBI Taxonomy" id="53378"/>
    <lineage>
        <taxon>Bacteria</taxon>
        <taxon>Bacillati</taxon>
        <taxon>Actinomycetota</taxon>
        <taxon>Actinomycetes</taxon>
        <taxon>Mycobacteriales</taxon>
        <taxon>Mycobacteriaceae</taxon>
        <taxon>Mycobacterium</taxon>
    </lineage>
</organism>
<dbReference type="Pfam" id="PF11887">
    <property type="entry name" value="Mce4_CUP1"/>
    <property type="match status" value="1"/>
</dbReference>
<feature type="compositionally biased region" description="Pro residues" evidence="1">
    <location>
        <begin position="389"/>
        <end position="402"/>
    </location>
</feature>
<evidence type="ECO:0000259" key="4">
    <source>
        <dbReference type="Pfam" id="PF11887"/>
    </source>
</evidence>
<name>A0ABP8F2S1_9MYCO</name>
<proteinExistence type="predicted"/>
<dbReference type="PANTHER" id="PTHR33371">
    <property type="entry name" value="INTERMEMBRANE PHOSPHOLIPID TRANSPORT SYSTEM BINDING PROTEIN MLAD-RELATED"/>
    <property type="match status" value="1"/>
</dbReference>
<dbReference type="InterPro" id="IPR024516">
    <property type="entry name" value="Mce_C"/>
</dbReference>
<feature type="domain" description="Mammalian cell entry C-terminal" evidence="4">
    <location>
        <begin position="129"/>
        <end position="299"/>
    </location>
</feature>
<reference evidence="6" key="1">
    <citation type="journal article" date="2019" name="Int. J. Syst. Evol. Microbiol.">
        <title>The Global Catalogue of Microorganisms (GCM) 10K type strain sequencing project: providing services to taxonomists for standard genome sequencing and annotation.</title>
        <authorList>
            <consortium name="The Broad Institute Genomics Platform"/>
            <consortium name="The Broad Institute Genome Sequencing Center for Infectious Disease"/>
            <person name="Wu L."/>
            <person name="Ma J."/>
        </authorList>
    </citation>
    <scope>NUCLEOTIDE SEQUENCE [LARGE SCALE GENOMIC DNA]</scope>
    <source>
        <strain evidence="6">JCM 17782</strain>
    </source>
</reference>
<feature type="region of interest" description="Disordered" evidence="1">
    <location>
        <begin position="372"/>
        <end position="420"/>
    </location>
</feature>
<evidence type="ECO:0000259" key="3">
    <source>
        <dbReference type="Pfam" id="PF02470"/>
    </source>
</evidence>
<evidence type="ECO:0000313" key="5">
    <source>
        <dbReference type="EMBL" id="GAA4293541.1"/>
    </source>
</evidence>